<gene>
    <name evidence="2" type="ORF">H8J70_05340</name>
</gene>
<feature type="domain" description="Pyridoxamine 5'-phosphate oxidase N-terminal" evidence="1">
    <location>
        <begin position="4"/>
        <end position="125"/>
    </location>
</feature>
<protein>
    <submittedName>
        <fullName evidence="2">Pyridoxamine 5'-phosphate oxidase family protein</fullName>
    </submittedName>
</protein>
<proteinExistence type="predicted"/>
<evidence type="ECO:0000313" key="2">
    <source>
        <dbReference type="EMBL" id="MBC3536671.1"/>
    </source>
</evidence>
<evidence type="ECO:0000259" key="1">
    <source>
        <dbReference type="Pfam" id="PF01243"/>
    </source>
</evidence>
<dbReference type="Pfam" id="PF01243">
    <property type="entry name" value="PNPOx_N"/>
    <property type="match status" value="1"/>
</dbReference>
<dbReference type="EMBL" id="JACOGK010000012">
    <property type="protein sequence ID" value="MBC3536671.1"/>
    <property type="molecule type" value="Genomic_DNA"/>
</dbReference>
<evidence type="ECO:0000313" key="3">
    <source>
        <dbReference type="Proteomes" id="UP000606870"/>
    </source>
</evidence>
<dbReference type="SUPFAM" id="SSF50475">
    <property type="entry name" value="FMN-binding split barrel"/>
    <property type="match status" value="1"/>
</dbReference>
<accession>A0ABR6VHD0</accession>
<sequence length="127" mass="14117">MAILNDKFRAVLAHEGVVTVLSWGATAEPHLVNTWNSYLEIVDGDRILIPAFGYRQTEKNVAVNPKVQLSVGSKEVEGYNGYEGTGFIVEGTARFLSEGPEFDLMKKKLDFPNRVMEITVTKATQKI</sequence>
<dbReference type="Proteomes" id="UP000606870">
    <property type="component" value="Unassembled WGS sequence"/>
</dbReference>
<dbReference type="Gene3D" id="2.30.110.10">
    <property type="entry name" value="Electron Transport, Fmn-binding Protein, Chain A"/>
    <property type="match status" value="1"/>
</dbReference>
<keyword evidence="3" id="KW-1185">Reference proteome</keyword>
<dbReference type="InterPro" id="IPR012349">
    <property type="entry name" value="Split_barrel_FMN-bd"/>
</dbReference>
<organism evidence="2 3">
    <name type="scientific">Megasphaera hominis</name>
    <dbReference type="NCBI Taxonomy" id="159836"/>
    <lineage>
        <taxon>Bacteria</taxon>
        <taxon>Bacillati</taxon>
        <taxon>Bacillota</taxon>
        <taxon>Negativicutes</taxon>
        <taxon>Veillonellales</taxon>
        <taxon>Veillonellaceae</taxon>
        <taxon>Megasphaera</taxon>
    </lineage>
</organism>
<comment type="caution">
    <text evidence="2">The sequence shown here is derived from an EMBL/GenBank/DDBJ whole genome shotgun (WGS) entry which is preliminary data.</text>
</comment>
<reference evidence="2 3" key="1">
    <citation type="submission" date="2020-08" db="EMBL/GenBank/DDBJ databases">
        <authorList>
            <person name="Liu C."/>
            <person name="Sun Q."/>
        </authorList>
    </citation>
    <scope>NUCLEOTIDE SEQUENCE [LARGE SCALE GENOMIC DNA]</scope>
    <source>
        <strain evidence="2 3">NSJ-59</strain>
    </source>
</reference>
<dbReference type="RefSeq" id="WP_186502828.1">
    <property type="nucleotide sequence ID" value="NZ_JACOGK010000012.1"/>
</dbReference>
<dbReference type="InterPro" id="IPR011576">
    <property type="entry name" value="Pyridox_Oxase_N"/>
</dbReference>
<name>A0ABR6VHD0_9FIRM</name>